<reference evidence="1 2" key="1">
    <citation type="submission" date="2019-07" db="EMBL/GenBank/DDBJ databases">
        <title>Whole genome shotgun sequence of Segetibacter aerophilus NBRC 106135.</title>
        <authorList>
            <person name="Hosoyama A."/>
            <person name="Uohara A."/>
            <person name="Ohji S."/>
            <person name="Ichikawa N."/>
        </authorList>
    </citation>
    <scope>NUCLEOTIDE SEQUENCE [LARGE SCALE GENOMIC DNA]</scope>
    <source>
        <strain evidence="1 2">NBRC 106135</strain>
    </source>
</reference>
<sequence length="106" mass="11881">MQKGDIVLIPFPFTDLTGTKLRPAIILVATTHDLTVCFITTQINWQEATDLIIHPNPINGIKKISLIRTSKIATIDRTLSVGKIGSLNSFERRDLDFKLKQVLQLP</sequence>
<dbReference type="AlphaFoldDB" id="A0A512BD24"/>
<proteinExistence type="predicted"/>
<dbReference type="InterPro" id="IPR003477">
    <property type="entry name" value="PemK-like"/>
</dbReference>
<dbReference type="OrthoDB" id="129822at2"/>
<dbReference type="Proteomes" id="UP000321513">
    <property type="component" value="Unassembled WGS sequence"/>
</dbReference>
<dbReference type="EMBL" id="BJYT01000007">
    <property type="protein sequence ID" value="GEO09757.1"/>
    <property type="molecule type" value="Genomic_DNA"/>
</dbReference>
<evidence type="ECO:0000313" key="2">
    <source>
        <dbReference type="Proteomes" id="UP000321513"/>
    </source>
</evidence>
<protein>
    <recommendedName>
        <fullName evidence="3">mRNA interferase PemK</fullName>
    </recommendedName>
</protein>
<dbReference type="RefSeq" id="WP_147203868.1">
    <property type="nucleotide sequence ID" value="NZ_BJYT01000007.1"/>
</dbReference>
<organism evidence="1 2">
    <name type="scientific">Segetibacter aerophilus</name>
    <dbReference type="NCBI Taxonomy" id="670293"/>
    <lineage>
        <taxon>Bacteria</taxon>
        <taxon>Pseudomonadati</taxon>
        <taxon>Bacteroidota</taxon>
        <taxon>Chitinophagia</taxon>
        <taxon>Chitinophagales</taxon>
        <taxon>Chitinophagaceae</taxon>
        <taxon>Segetibacter</taxon>
    </lineage>
</organism>
<evidence type="ECO:0008006" key="3">
    <source>
        <dbReference type="Google" id="ProtNLM"/>
    </source>
</evidence>
<evidence type="ECO:0000313" key="1">
    <source>
        <dbReference type="EMBL" id="GEO09757.1"/>
    </source>
</evidence>
<keyword evidence="2" id="KW-1185">Reference proteome</keyword>
<dbReference type="GO" id="GO:0003677">
    <property type="term" value="F:DNA binding"/>
    <property type="evidence" value="ECO:0007669"/>
    <property type="project" value="InterPro"/>
</dbReference>
<comment type="caution">
    <text evidence="1">The sequence shown here is derived from an EMBL/GenBank/DDBJ whole genome shotgun (WGS) entry which is preliminary data.</text>
</comment>
<dbReference type="SUPFAM" id="SSF50118">
    <property type="entry name" value="Cell growth inhibitor/plasmid maintenance toxic component"/>
    <property type="match status" value="1"/>
</dbReference>
<gene>
    <name evidence="1" type="ORF">SAE01_22530</name>
</gene>
<dbReference type="InterPro" id="IPR011067">
    <property type="entry name" value="Plasmid_toxin/cell-grow_inhib"/>
</dbReference>
<dbReference type="Gene3D" id="2.30.30.110">
    <property type="match status" value="1"/>
</dbReference>
<name>A0A512BD24_9BACT</name>
<dbReference type="Pfam" id="PF02452">
    <property type="entry name" value="PemK_toxin"/>
    <property type="match status" value="1"/>
</dbReference>
<accession>A0A512BD24</accession>